<name>A0ABS9VQZ6_9SPHN</name>
<dbReference type="Proteomes" id="UP001203058">
    <property type="component" value="Unassembled WGS sequence"/>
</dbReference>
<evidence type="ECO:0000313" key="2">
    <source>
        <dbReference type="Proteomes" id="UP001203058"/>
    </source>
</evidence>
<protein>
    <submittedName>
        <fullName evidence="1">Tryptophan 7-halogenase</fullName>
    </submittedName>
</protein>
<evidence type="ECO:0000313" key="1">
    <source>
        <dbReference type="EMBL" id="MCH8617381.1"/>
    </source>
</evidence>
<dbReference type="RefSeq" id="WP_241448252.1">
    <property type="nucleotide sequence ID" value="NZ_JAKZHW010000002.1"/>
</dbReference>
<accession>A0ABS9VQZ6</accession>
<comment type="caution">
    <text evidence="1">The sequence shown here is derived from an EMBL/GenBank/DDBJ whole genome shotgun (WGS) entry which is preliminary data.</text>
</comment>
<dbReference type="PIRSF" id="PIRSF011396">
    <property type="entry name" value="Trp_halogenase"/>
    <property type="match status" value="1"/>
</dbReference>
<gene>
    <name evidence="1" type="ORF">LZ016_14885</name>
</gene>
<proteinExistence type="predicted"/>
<dbReference type="InterPro" id="IPR050816">
    <property type="entry name" value="Flavin-dep_Halogenase_NPB"/>
</dbReference>
<dbReference type="SUPFAM" id="SSF51905">
    <property type="entry name" value="FAD/NAD(P)-binding domain"/>
    <property type="match status" value="1"/>
</dbReference>
<reference evidence="1 2" key="1">
    <citation type="submission" date="2022-03" db="EMBL/GenBank/DDBJ databases">
        <authorList>
            <person name="Jo J.-H."/>
            <person name="Im W.-T."/>
        </authorList>
    </citation>
    <scope>NUCLEOTIDE SEQUENCE [LARGE SCALE GENOMIC DNA]</scope>
    <source>
        <strain evidence="1 2">SM33</strain>
    </source>
</reference>
<dbReference type="Pfam" id="PF04820">
    <property type="entry name" value="Trp_halogenase"/>
    <property type="match status" value="1"/>
</dbReference>
<dbReference type="EMBL" id="JAKZHW010000002">
    <property type="protein sequence ID" value="MCH8617381.1"/>
    <property type="molecule type" value="Genomic_DNA"/>
</dbReference>
<dbReference type="PANTHER" id="PTHR43747:SF4">
    <property type="entry name" value="FLAVIN-DEPENDENT TRYPTOPHAN HALOGENASE"/>
    <property type="match status" value="1"/>
</dbReference>
<dbReference type="PANTHER" id="PTHR43747">
    <property type="entry name" value="FAD-BINDING PROTEIN"/>
    <property type="match status" value="1"/>
</dbReference>
<sequence>MSGEHRLRRIVVAGGGTAGWMAAAAIARTLGKVVDLTLIESDAIGTIGVGESTIPPLVTYNRLLGINEAEFMRATNATFKLGILFDHWKDVGHRYFHSFGLTGKDHWSAGFQHFWLYGLEKGHHESYDDYCLELIAAREGKFAHLPDDRMNYAYQLDSTLYAKFLRGMAEGDGCKRVEGKIADVELDGEKGDIAALLLEDGTRIEGDLFLDCTGFRALLIGQTLGVGHDDWTHWLPCDSAIAVQTESVGPAVPYTRAIAHDAGWQWRIPLQHRVGNGYVWCSRYREQDAAMERLLANVEGEVLTKANILRFGAGMRQKQWHRNCVAVGLSGGFMEPLESTSIHLIQRAVLRIIRMLPLREISERDVNEFNDQQITDMVQIRDFLILHYKATERDDSDFWRYCRDMPIPDTLEQKMELFRETGLVFRKNDELFVENSWVQVMMGQGITPRSYHPIAEKLSDEELAKLLATIRETVARTVASLPDHEAYVSRYCATSRAAAA</sequence>
<dbReference type="InterPro" id="IPR006905">
    <property type="entry name" value="Flavin_halogenase"/>
</dbReference>
<dbReference type="InterPro" id="IPR033856">
    <property type="entry name" value="Trp_halogen"/>
</dbReference>
<dbReference type="InterPro" id="IPR036188">
    <property type="entry name" value="FAD/NAD-bd_sf"/>
</dbReference>
<organism evidence="1 2">
    <name type="scientific">Sphingomonas telluris</name>
    <dbReference type="NCBI Taxonomy" id="2907998"/>
    <lineage>
        <taxon>Bacteria</taxon>
        <taxon>Pseudomonadati</taxon>
        <taxon>Pseudomonadota</taxon>
        <taxon>Alphaproteobacteria</taxon>
        <taxon>Sphingomonadales</taxon>
        <taxon>Sphingomonadaceae</taxon>
        <taxon>Sphingomonas</taxon>
    </lineage>
</organism>
<keyword evidence="2" id="KW-1185">Reference proteome</keyword>
<dbReference type="Gene3D" id="3.50.50.60">
    <property type="entry name" value="FAD/NAD(P)-binding domain"/>
    <property type="match status" value="1"/>
</dbReference>